<evidence type="ECO:0000256" key="2">
    <source>
        <dbReference type="ARBA" id="ARBA00023242"/>
    </source>
</evidence>
<feature type="compositionally biased region" description="Low complexity" evidence="4">
    <location>
        <begin position="55"/>
        <end position="79"/>
    </location>
</feature>
<keyword evidence="2" id="KW-0539">Nucleus</keyword>
<dbReference type="WBParaSite" id="TREG1_38490.1">
    <property type="protein sequence ID" value="TREG1_38490.1"/>
    <property type="gene ID" value="TREG1_38490"/>
</dbReference>
<dbReference type="AlphaFoldDB" id="A0AA85JIQ2"/>
<organism evidence="6 7">
    <name type="scientific">Trichobilharzia regenti</name>
    <name type="common">Nasal bird schistosome</name>
    <dbReference type="NCBI Taxonomy" id="157069"/>
    <lineage>
        <taxon>Eukaryota</taxon>
        <taxon>Metazoa</taxon>
        <taxon>Spiralia</taxon>
        <taxon>Lophotrochozoa</taxon>
        <taxon>Platyhelminthes</taxon>
        <taxon>Trematoda</taxon>
        <taxon>Digenea</taxon>
        <taxon>Strigeidida</taxon>
        <taxon>Schistosomatoidea</taxon>
        <taxon>Schistosomatidae</taxon>
        <taxon>Trichobilharzia</taxon>
    </lineage>
</organism>
<dbReference type="Pfam" id="PF02437">
    <property type="entry name" value="Ski_Sno_DHD"/>
    <property type="match status" value="1"/>
</dbReference>
<reference evidence="7" key="2">
    <citation type="submission" date="2023-11" db="UniProtKB">
        <authorList>
            <consortium name="WormBaseParasite"/>
        </authorList>
    </citation>
    <scope>IDENTIFICATION</scope>
</reference>
<protein>
    <recommendedName>
        <fullName evidence="5">SKI/SNO/DAC domain-containing protein</fullName>
    </recommendedName>
</protein>
<dbReference type="Proteomes" id="UP000050795">
    <property type="component" value="Unassembled WGS sequence"/>
</dbReference>
<dbReference type="GO" id="GO:0000978">
    <property type="term" value="F:RNA polymerase II cis-regulatory region sequence-specific DNA binding"/>
    <property type="evidence" value="ECO:0007669"/>
    <property type="project" value="TreeGrafter"/>
</dbReference>
<comment type="similarity">
    <text evidence="3">Belongs to the DACH/dachshund family.</text>
</comment>
<dbReference type="InterPro" id="IPR052417">
    <property type="entry name" value="Dachshund_domain"/>
</dbReference>
<dbReference type="PANTHER" id="PTHR12577:SF6">
    <property type="entry name" value="DACHSHUND, ISOFORM B"/>
    <property type="match status" value="1"/>
</dbReference>
<evidence type="ECO:0000256" key="3">
    <source>
        <dbReference type="ARBA" id="ARBA00038192"/>
    </source>
</evidence>
<comment type="subcellular location">
    <subcellularLocation>
        <location evidence="1">Nucleus</location>
    </subcellularLocation>
</comment>
<evidence type="ECO:0000313" key="6">
    <source>
        <dbReference type="Proteomes" id="UP000050795"/>
    </source>
</evidence>
<proteinExistence type="inferred from homology"/>
<dbReference type="InterPro" id="IPR003380">
    <property type="entry name" value="SKI/SNO/DAC"/>
</dbReference>
<dbReference type="SUPFAM" id="SSF46955">
    <property type="entry name" value="Putative DNA-binding domain"/>
    <property type="match status" value="1"/>
</dbReference>
<dbReference type="PANTHER" id="PTHR12577">
    <property type="entry name" value="DACHSHUND"/>
    <property type="match status" value="1"/>
</dbReference>
<dbReference type="FunFam" id="3.10.260.20:FF:000001">
    <property type="entry name" value="Dachshund homolog 1"/>
    <property type="match status" value="1"/>
</dbReference>
<evidence type="ECO:0000256" key="1">
    <source>
        <dbReference type="ARBA" id="ARBA00004123"/>
    </source>
</evidence>
<evidence type="ECO:0000259" key="5">
    <source>
        <dbReference type="Pfam" id="PF02437"/>
    </source>
</evidence>
<keyword evidence="6" id="KW-1185">Reference proteome</keyword>
<evidence type="ECO:0000313" key="7">
    <source>
        <dbReference type="WBParaSite" id="TREG1_38490.1"/>
    </source>
</evidence>
<dbReference type="GO" id="GO:0000981">
    <property type="term" value="F:DNA-binding transcription factor activity, RNA polymerase II-specific"/>
    <property type="evidence" value="ECO:0007669"/>
    <property type="project" value="TreeGrafter"/>
</dbReference>
<dbReference type="GO" id="GO:0005634">
    <property type="term" value="C:nucleus"/>
    <property type="evidence" value="ECO:0007669"/>
    <property type="project" value="UniProtKB-SubCell"/>
</dbReference>
<dbReference type="GO" id="GO:0005667">
    <property type="term" value="C:transcription regulator complex"/>
    <property type="evidence" value="ECO:0007669"/>
    <property type="project" value="TreeGrafter"/>
</dbReference>
<evidence type="ECO:0000256" key="4">
    <source>
        <dbReference type="SAM" id="MobiDB-lite"/>
    </source>
</evidence>
<accession>A0AA85JIQ2</accession>
<dbReference type="CDD" id="cd21081">
    <property type="entry name" value="DHD_Dac"/>
    <property type="match status" value="1"/>
</dbReference>
<dbReference type="InterPro" id="IPR037000">
    <property type="entry name" value="Ski_DNA-bd_sf"/>
</dbReference>
<feature type="region of interest" description="Disordered" evidence="4">
    <location>
        <begin position="53"/>
        <end position="85"/>
    </location>
</feature>
<feature type="domain" description="SKI/SNO/DAC" evidence="5">
    <location>
        <begin position="96"/>
        <end position="203"/>
    </location>
</feature>
<dbReference type="Gene3D" id="3.10.260.20">
    <property type="entry name" value="Ski"/>
    <property type="match status" value="1"/>
</dbReference>
<reference evidence="6" key="1">
    <citation type="submission" date="2022-06" db="EMBL/GenBank/DDBJ databases">
        <authorList>
            <person name="Berger JAMES D."/>
            <person name="Berger JAMES D."/>
        </authorList>
    </citation>
    <scope>NUCLEOTIDE SEQUENCE [LARGE SCALE GENOMIC DNA]</scope>
</reference>
<dbReference type="InterPro" id="IPR009061">
    <property type="entry name" value="DNA-bd_dom_put_sf"/>
</dbReference>
<sequence>MLNKLAHFNNLVDPEDQLSSNIMDLSRKITSNDSWNFENFLALKLPQISHNLQHNSNNTTTTTNDNNNINNINDNNNNSSGNRGSQQLSAKSLAYCTPNPVPNLPENNQVHFLDYRGAHLAAFTVNGRDLICLPQAFELFLKHLVGGLHTVYTKLKRLEIIPVVCNVEQVRILRGLGAIQPGVNRCKLIAPQEFDVLYADCTNSSSRPGRPSKRLAGIETPVLHLFMIHVIQIISWKKIQKNPIQNNHVPVPLKVIIAVMINNKQIQCHG</sequence>
<name>A0AA85JIQ2_TRIRE</name>